<keyword evidence="16" id="KW-1185">Reference proteome</keyword>
<dbReference type="Gene3D" id="3.90.550.50">
    <property type="match status" value="1"/>
</dbReference>
<feature type="transmembrane region" description="Helical" evidence="15">
    <location>
        <begin position="21"/>
        <end position="42"/>
    </location>
</feature>
<evidence type="ECO:0000256" key="4">
    <source>
        <dbReference type="ARBA" id="ARBA00005093"/>
    </source>
</evidence>
<dbReference type="Proteomes" id="UP000515158">
    <property type="component" value="Unplaced"/>
</dbReference>
<evidence type="ECO:0000256" key="11">
    <source>
        <dbReference type="ARBA" id="ARBA00023034"/>
    </source>
</evidence>
<dbReference type="FunCoup" id="A0A6P8YNF8">
    <property type="interactions" value="167"/>
</dbReference>
<evidence type="ECO:0000256" key="9">
    <source>
        <dbReference type="ARBA" id="ARBA00022968"/>
    </source>
</evidence>
<dbReference type="GeneID" id="117643550"/>
<keyword evidence="9 15" id="KW-0735">Signal-anchor</keyword>
<keyword evidence="12 15" id="KW-0472">Membrane</keyword>
<dbReference type="PANTHER" id="PTHR11214:SF3">
    <property type="entry name" value="BETA-1,3-GALACTOSYLTRANSFERASE 6"/>
    <property type="match status" value="1"/>
</dbReference>
<dbReference type="InterPro" id="IPR002659">
    <property type="entry name" value="Glyco_trans_31"/>
</dbReference>
<keyword evidence="10 15" id="KW-1133">Transmembrane helix</keyword>
<evidence type="ECO:0000256" key="3">
    <source>
        <dbReference type="ARBA" id="ARBA00004840"/>
    </source>
</evidence>
<dbReference type="GO" id="GO:0047220">
    <property type="term" value="F:galactosylxylosylprotein 3-beta-galactosyltransferase activity"/>
    <property type="evidence" value="ECO:0007669"/>
    <property type="project" value="TreeGrafter"/>
</dbReference>
<comment type="cofactor">
    <cofactor evidence="1">
        <name>Mn(2+)</name>
        <dbReference type="ChEBI" id="CHEBI:29035"/>
    </cofactor>
</comment>
<evidence type="ECO:0000256" key="15">
    <source>
        <dbReference type="RuleBase" id="RU363063"/>
    </source>
</evidence>
<comment type="pathway">
    <text evidence="3">Glycan metabolism; chondroitin sulfate biosynthesis.</text>
</comment>
<comment type="subcellular location">
    <subcellularLocation>
        <location evidence="2 15">Golgi apparatus membrane</location>
        <topology evidence="2 15">Single-pass type II membrane protein</topology>
    </subcellularLocation>
</comment>
<dbReference type="AlphaFoldDB" id="A0A6P8YNF8"/>
<dbReference type="FunFam" id="3.90.550.50:FF:000018">
    <property type="entry name" value="Hexosyltransferase"/>
    <property type="match status" value="1"/>
</dbReference>
<comment type="similarity">
    <text evidence="5 15">Belongs to the glycosyltransferase 31 family.</text>
</comment>
<keyword evidence="6 15" id="KW-0328">Glycosyltransferase</keyword>
<dbReference type="PANTHER" id="PTHR11214">
    <property type="entry name" value="BETA-1,3-N-ACETYLGLUCOSAMINYLTRANSFERASE"/>
    <property type="match status" value="1"/>
</dbReference>
<dbReference type="Pfam" id="PF01762">
    <property type="entry name" value="Galactosyl_T"/>
    <property type="match status" value="1"/>
</dbReference>
<keyword evidence="14" id="KW-0464">Manganese</keyword>
<evidence type="ECO:0000256" key="8">
    <source>
        <dbReference type="ARBA" id="ARBA00022692"/>
    </source>
</evidence>
<keyword evidence="11 15" id="KW-0333">Golgi apparatus</keyword>
<dbReference type="GO" id="GO:0006024">
    <property type="term" value="P:glycosaminoglycan biosynthetic process"/>
    <property type="evidence" value="ECO:0007669"/>
    <property type="project" value="UniProtKB-ARBA"/>
</dbReference>
<evidence type="ECO:0000256" key="5">
    <source>
        <dbReference type="ARBA" id="ARBA00008661"/>
    </source>
</evidence>
<keyword evidence="13" id="KW-0325">Glycoprotein</keyword>
<evidence type="ECO:0000256" key="10">
    <source>
        <dbReference type="ARBA" id="ARBA00022989"/>
    </source>
</evidence>
<organism evidence="17">
    <name type="scientific">Thrips palmi</name>
    <name type="common">Melon thrips</name>
    <dbReference type="NCBI Taxonomy" id="161013"/>
    <lineage>
        <taxon>Eukaryota</taxon>
        <taxon>Metazoa</taxon>
        <taxon>Ecdysozoa</taxon>
        <taxon>Arthropoda</taxon>
        <taxon>Hexapoda</taxon>
        <taxon>Insecta</taxon>
        <taxon>Pterygota</taxon>
        <taxon>Neoptera</taxon>
        <taxon>Paraneoptera</taxon>
        <taxon>Thysanoptera</taxon>
        <taxon>Terebrantia</taxon>
        <taxon>Thripoidea</taxon>
        <taxon>Thripidae</taxon>
        <taxon>Thrips</taxon>
    </lineage>
</organism>
<proteinExistence type="inferred from homology"/>
<evidence type="ECO:0000313" key="17">
    <source>
        <dbReference type="RefSeq" id="XP_034238381.1"/>
    </source>
</evidence>
<keyword evidence="8 15" id="KW-0812">Transmembrane</keyword>
<dbReference type="RefSeq" id="XP_034238381.1">
    <property type="nucleotide sequence ID" value="XM_034382490.1"/>
</dbReference>
<evidence type="ECO:0000256" key="7">
    <source>
        <dbReference type="ARBA" id="ARBA00022679"/>
    </source>
</evidence>
<keyword evidence="7" id="KW-0808">Transferase</keyword>
<dbReference type="KEGG" id="tpal:117643550"/>
<dbReference type="GO" id="GO:0000139">
    <property type="term" value="C:Golgi membrane"/>
    <property type="evidence" value="ECO:0007669"/>
    <property type="project" value="UniProtKB-SubCell"/>
</dbReference>
<evidence type="ECO:0000256" key="14">
    <source>
        <dbReference type="ARBA" id="ARBA00023211"/>
    </source>
</evidence>
<dbReference type="InParanoid" id="A0A6P8YNF8"/>
<evidence type="ECO:0000256" key="1">
    <source>
        <dbReference type="ARBA" id="ARBA00001936"/>
    </source>
</evidence>
<evidence type="ECO:0000256" key="2">
    <source>
        <dbReference type="ARBA" id="ARBA00004323"/>
    </source>
</evidence>
<evidence type="ECO:0000256" key="12">
    <source>
        <dbReference type="ARBA" id="ARBA00023136"/>
    </source>
</evidence>
<gene>
    <name evidence="17" type="primary">LOC117643550</name>
</gene>
<name>A0A6P8YNF8_THRPL</name>
<accession>A0A6P8YNF8</accession>
<reference evidence="17" key="1">
    <citation type="submission" date="2025-08" db="UniProtKB">
        <authorList>
            <consortium name="RefSeq"/>
        </authorList>
    </citation>
    <scope>IDENTIFICATION</scope>
    <source>
        <tissue evidence="17">Total insect</tissue>
    </source>
</reference>
<evidence type="ECO:0000256" key="13">
    <source>
        <dbReference type="ARBA" id="ARBA00023180"/>
    </source>
</evidence>
<evidence type="ECO:0000256" key="6">
    <source>
        <dbReference type="ARBA" id="ARBA00022676"/>
    </source>
</evidence>
<dbReference type="GO" id="GO:0006493">
    <property type="term" value="P:protein O-linked glycosylation"/>
    <property type="evidence" value="ECO:0007669"/>
    <property type="project" value="TreeGrafter"/>
</dbReference>
<sequence length="338" mass="38788">MSPSLYHSVPKSQWYRLGSRPLLCLLFFTLGCTLSVCFLGSMDCPSPYVDKIVSTDRSDVSNIGDKVDKTKKLVVLIMSAPDNVIKRHALRLTWLSLVNHESVKYFFVIGSKHVQGNSENVLLTEEGHYSDLLILPNVDEGYDLLTAKLLASLTWMSKNLDFEFLLKVDDDSYVDIRQLVRELSRKTDTKNLYWGYFNGHAQVKQTGKWAEQNWNLCDHYLPYARGGGYILSRRLVHYLAENSKLLNIYKNEDVSVGAWLAPLNVTRVHDPRFDTEWASRGCSNQHLITHPQEVSEIYKLHESLSNYGFMCQRESVKRRAYSYDWSVLPSKCCKTPSA</sequence>
<dbReference type="OrthoDB" id="1158011at2759"/>
<protein>
    <recommendedName>
        <fullName evidence="15">Hexosyltransferase</fullName>
        <ecNumber evidence="15">2.4.1.-</ecNumber>
    </recommendedName>
</protein>
<dbReference type="EC" id="2.4.1.-" evidence="15"/>
<comment type="pathway">
    <text evidence="4">Glycan metabolism; heparan sulfate biosynthesis.</text>
</comment>
<evidence type="ECO:0000313" key="16">
    <source>
        <dbReference type="Proteomes" id="UP000515158"/>
    </source>
</evidence>